<reference evidence="1 2" key="1">
    <citation type="submission" date="2011-11" db="EMBL/GenBank/DDBJ databases">
        <title>The Noncontiguous Finished sequence of Saccharomonospora cyanea NA-134.</title>
        <authorList>
            <consortium name="US DOE Joint Genome Institute"/>
            <person name="Lucas S."/>
            <person name="Han J."/>
            <person name="Lapidus A."/>
            <person name="Cheng J.-F."/>
            <person name="Goodwin L."/>
            <person name="Pitluck S."/>
            <person name="Peters L."/>
            <person name="Ovchinnikova G."/>
            <person name="Lu M."/>
            <person name="Detter J.C."/>
            <person name="Han C."/>
            <person name="Tapia R."/>
            <person name="Land M."/>
            <person name="Hauser L."/>
            <person name="Kyrpides N."/>
            <person name="Ivanova N."/>
            <person name="Pagani I."/>
            <person name="Brambilla E.-M."/>
            <person name="Klenk H.-P."/>
            <person name="Woyke T."/>
        </authorList>
    </citation>
    <scope>NUCLEOTIDE SEQUENCE [LARGE SCALE GENOMIC DNA]</scope>
    <source>
        <strain evidence="1 2">NA-134</strain>
    </source>
</reference>
<gene>
    <name evidence="1" type="ORF">SaccyDRAFT_4221</name>
</gene>
<dbReference type="Pfam" id="PF04978">
    <property type="entry name" value="MST"/>
    <property type="match status" value="1"/>
</dbReference>
<evidence type="ECO:0008006" key="3">
    <source>
        <dbReference type="Google" id="ProtNLM"/>
    </source>
</evidence>
<protein>
    <recommendedName>
        <fullName evidence="3">Mini-circle protein</fullName>
    </recommendedName>
</protein>
<sequence>MSDERFAWMASEREVLLHYLNAMRDAVVRVSEGLCEERQREPGVESGTNLLGLVRHLTWVEQHWFQCVFLGEEPGTTDSMVVPAGQSHDEIVAAYRKACARSDDIVRAAPDLGVLAARANPGEQVRVPLRVIVTHLIEETARHAGHADILRERLDGATAL</sequence>
<dbReference type="AlphaFoldDB" id="H5XL07"/>
<dbReference type="Gene3D" id="1.20.120.450">
    <property type="entry name" value="dinb family like domain"/>
    <property type="match status" value="1"/>
</dbReference>
<accession>H5XL07</accession>
<evidence type="ECO:0000313" key="1">
    <source>
        <dbReference type="EMBL" id="EHR63039.1"/>
    </source>
</evidence>
<dbReference type="SUPFAM" id="SSF109854">
    <property type="entry name" value="DinB/YfiT-like putative metalloenzymes"/>
    <property type="match status" value="1"/>
</dbReference>
<dbReference type="InterPro" id="IPR007061">
    <property type="entry name" value="MST-like"/>
</dbReference>
<evidence type="ECO:0000313" key="2">
    <source>
        <dbReference type="Proteomes" id="UP000002791"/>
    </source>
</evidence>
<organism evidence="1 2">
    <name type="scientific">Saccharomonospora cyanea NA-134</name>
    <dbReference type="NCBI Taxonomy" id="882082"/>
    <lineage>
        <taxon>Bacteria</taxon>
        <taxon>Bacillati</taxon>
        <taxon>Actinomycetota</taxon>
        <taxon>Actinomycetes</taxon>
        <taxon>Pseudonocardiales</taxon>
        <taxon>Pseudonocardiaceae</taxon>
        <taxon>Saccharomonospora</taxon>
    </lineage>
</organism>
<dbReference type="OrthoDB" id="4548523at2"/>
<dbReference type="HOGENOM" id="CLU_097062_2_1_11"/>
<keyword evidence="2" id="KW-1185">Reference proteome</keyword>
<dbReference type="EMBL" id="CM001440">
    <property type="protein sequence ID" value="EHR63039.1"/>
    <property type="molecule type" value="Genomic_DNA"/>
</dbReference>
<dbReference type="InterPro" id="IPR034660">
    <property type="entry name" value="DinB/YfiT-like"/>
</dbReference>
<name>H5XL07_9PSEU</name>
<dbReference type="Proteomes" id="UP000002791">
    <property type="component" value="Chromosome"/>
</dbReference>
<dbReference type="eggNOG" id="COG2318">
    <property type="taxonomic scope" value="Bacteria"/>
</dbReference>
<proteinExistence type="predicted"/>
<dbReference type="STRING" id="882082.SaccyDRAFT_4221"/>
<dbReference type="RefSeq" id="WP_005459106.1">
    <property type="nucleotide sequence ID" value="NZ_CM001440.1"/>
</dbReference>